<evidence type="ECO:0008006" key="4">
    <source>
        <dbReference type="Google" id="ProtNLM"/>
    </source>
</evidence>
<comment type="caution">
    <text evidence="2">The sequence shown here is derived from an EMBL/GenBank/DDBJ whole genome shotgun (WGS) entry which is preliminary data.</text>
</comment>
<reference evidence="2" key="2">
    <citation type="submission" date="2023-05" db="EMBL/GenBank/DDBJ databases">
        <authorList>
            <consortium name="Lawrence Berkeley National Laboratory"/>
            <person name="Steindorff A."/>
            <person name="Hensen N."/>
            <person name="Bonometti L."/>
            <person name="Westerberg I."/>
            <person name="Brannstrom I.O."/>
            <person name="Guillou S."/>
            <person name="Cros-Aarteil S."/>
            <person name="Calhoun S."/>
            <person name="Haridas S."/>
            <person name="Kuo A."/>
            <person name="Mondo S."/>
            <person name="Pangilinan J."/>
            <person name="Riley R."/>
            <person name="Labutti K."/>
            <person name="Andreopoulos B."/>
            <person name="Lipzen A."/>
            <person name="Chen C."/>
            <person name="Yanf M."/>
            <person name="Daum C."/>
            <person name="Ng V."/>
            <person name="Clum A."/>
            <person name="Ohm R."/>
            <person name="Martin F."/>
            <person name="Silar P."/>
            <person name="Natvig D."/>
            <person name="Lalanne C."/>
            <person name="Gautier V."/>
            <person name="Ament-Velasquez S.L."/>
            <person name="Kruys A."/>
            <person name="Hutchinson M.I."/>
            <person name="Powell A.J."/>
            <person name="Barry K."/>
            <person name="Miller A.N."/>
            <person name="Grigoriev I.V."/>
            <person name="Debuchy R."/>
            <person name="Gladieux P."/>
            <person name="Thoren M.H."/>
            <person name="Johannesson H."/>
        </authorList>
    </citation>
    <scope>NUCLEOTIDE SEQUENCE</scope>
    <source>
        <strain evidence="2">CBS 892.96</strain>
    </source>
</reference>
<sequence length="143" mass="15757">MHFWIGGGLVRGGKGVWSWLTCFGLLEGKELVCKKDANRFSAVLNTMMAHLFPMKKCTSKINKKLTGPCLQPGKSSYTNILAKLSSRSRHTLQLAPKHCRHEWLGDPATETQASKVLPPLGVAFVREKKIGRKSKNGPPESNG</sequence>
<reference evidence="2" key="1">
    <citation type="journal article" date="2023" name="Mol. Phylogenet. Evol.">
        <title>Genome-scale phylogeny and comparative genomics of the fungal order Sordariales.</title>
        <authorList>
            <person name="Hensen N."/>
            <person name="Bonometti L."/>
            <person name="Westerberg I."/>
            <person name="Brannstrom I.O."/>
            <person name="Guillou S."/>
            <person name="Cros-Aarteil S."/>
            <person name="Calhoun S."/>
            <person name="Haridas S."/>
            <person name="Kuo A."/>
            <person name="Mondo S."/>
            <person name="Pangilinan J."/>
            <person name="Riley R."/>
            <person name="LaButti K."/>
            <person name="Andreopoulos B."/>
            <person name="Lipzen A."/>
            <person name="Chen C."/>
            <person name="Yan M."/>
            <person name="Daum C."/>
            <person name="Ng V."/>
            <person name="Clum A."/>
            <person name="Steindorff A."/>
            <person name="Ohm R.A."/>
            <person name="Martin F."/>
            <person name="Silar P."/>
            <person name="Natvig D.O."/>
            <person name="Lalanne C."/>
            <person name="Gautier V."/>
            <person name="Ament-Velasquez S.L."/>
            <person name="Kruys A."/>
            <person name="Hutchinson M.I."/>
            <person name="Powell A.J."/>
            <person name="Barry K."/>
            <person name="Miller A.N."/>
            <person name="Grigoriev I.V."/>
            <person name="Debuchy R."/>
            <person name="Gladieux P."/>
            <person name="Hiltunen Thoren M."/>
            <person name="Johannesson H."/>
        </authorList>
    </citation>
    <scope>NUCLEOTIDE SEQUENCE</scope>
    <source>
        <strain evidence="2">CBS 892.96</strain>
    </source>
</reference>
<dbReference type="Proteomes" id="UP001302321">
    <property type="component" value="Unassembled WGS sequence"/>
</dbReference>
<name>A0AAN6W9I9_9PEZI</name>
<feature type="chain" id="PRO_5043028210" description="LAGLIDADG homing endonuclease" evidence="1">
    <location>
        <begin position="29"/>
        <end position="143"/>
    </location>
</feature>
<keyword evidence="3" id="KW-1185">Reference proteome</keyword>
<accession>A0AAN6W9I9</accession>
<proteinExistence type="predicted"/>
<feature type="signal peptide" evidence="1">
    <location>
        <begin position="1"/>
        <end position="28"/>
    </location>
</feature>
<evidence type="ECO:0000256" key="1">
    <source>
        <dbReference type="SAM" id="SignalP"/>
    </source>
</evidence>
<evidence type="ECO:0000313" key="2">
    <source>
        <dbReference type="EMBL" id="KAK4176956.1"/>
    </source>
</evidence>
<dbReference type="AlphaFoldDB" id="A0AAN6W9I9"/>
<gene>
    <name evidence="2" type="ORF">QBC36DRAFT_328073</name>
</gene>
<protein>
    <recommendedName>
        <fullName evidence="4">LAGLIDADG homing endonuclease</fullName>
    </recommendedName>
</protein>
<dbReference type="EMBL" id="MU866179">
    <property type="protein sequence ID" value="KAK4176956.1"/>
    <property type="molecule type" value="Genomic_DNA"/>
</dbReference>
<evidence type="ECO:0000313" key="3">
    <source>
        <dbReference type="Proteomes" id="UP001302321"/>
    </source>
</evidence>
<keyword evidence="1" id="KW-0732">Signal</keyword>
<organism evidence="2 3">
    <name type="scientific">Triangularia setosa</name>
    <dbReference type="NCBI Taxonomy" id="2587417"/>
    <lineage>
        <taxon>Eukaryota</taxon>
        <taxon>Fungi</taxon>
        <taxon>Dikarya</taxon>
        <taxon>Ascomycota</taxon>
        <taxon>Pezizomycotina</taxon>
        <taxon>Sordariomycetes</taxon>
        <taxon>Sordariomycetidae</taxon>
        <taxon>Sordariales</taxon>
        <taxon>Podosporaceae</taxon>
        <taxon>Triangularia</taxon>
    </lineage>
</organism>